<dbReference type="Proteomes" id="UP000243650">
    <property type="component" value="Unassembled WGS sequence"/>
</dbReference>
<evidence type="ECO:0000313" key="1">
    <source>
        <dbReference type="EMBL" id="PRO67287.1"/>
    </source>
</evidence>
<evidence type="ECO:0000313" key="2">
    <source>
        <dbReference type="Proteomes" id="UP000243650"/>
    </source>
</evidence>
<protein>
    <submittedName>
        <fullName evidence="1">Uncharacterized protein</fullName>
    </submittedName>
</protein>
<proteinExistence type="predicted"/>
<comment type="caution">
    <text evidence="1">The sequence shown here is derived from an EMBL/GenBank/DDBJ whole genome shotgun (WGS) entry which is preliminary data.</text>
</comment>
<accession>A0A2P6MLV7</accession>
<name>A0A2P6MLV7_ALKUR</name>
<dbReference type="EMBL" id="PVNS01000001">
    <property type="protein sequence ID" value="PRO67287.1"/>
    <property type="molecule type" value="Genomic_DNA"/>
</dbReference>
<sequence length="165" mass="18598">MKIKALYRHNTTYRGLFIRGFFDRQPKLGFYWRFPDRGFFGKEKKCVESAGFCYAAPGFCWVPVRQGITAGGALLMDEGLEGSEVFLLLAEYFFGTGQSSGPIPAISGPILWKWWSAAGSFWSDSGGLVRQKPAAFRFPAVLVHRARFLVRKQSIVVRISALYIK</sequence>
<dbReference type="AlphaFoldDB" id="A0A2P6MLV7"/>
<keyword evidence="2" id="KW-1185">Reference proteome</keyword>
<dbReference type="RefSeq" id="WP_105957670.1">
    <property type="nucleotide sequence ID" value="NZ_PVNS01000001.1"/>
</dbReference>
<gene>
    <name evidence="1" type="ORF">C6I21_01640</name>
</gene>
<organism evidence="1 2">
    <name type="scientific">Alkalicoccus urumqiensis</name>
    <name type="common">Bacillus urumqiensis</name>
    <dbReference type="NCBI Taxonomy" id="1548213"/>
    <lineage>
        <taxon>Bacteria</taxon>
        <taxon>Bacillati</taxon>
        <taxon>Bacillota</taxon>
        <taxon>Bacilli</taxon>
        <taxon>Bacillales</taxon>
        <taxon>Bacillaceae</taxon>
        <taxon>Alkalicoccus</taxon>
    </lineage>
</organism>
<reference evidence="1 2" key="1">
    <citation type="submission" date="2018-03" db="EMBL/GenBank/DDBJ databases">
        <title>Bacillus urumqiensis sp. nov., a moderately haloalkaliphilic bacterium isolated from a salt lake.</title>
        <authorList>
            <person name="Zhao B."/>
            <person name="Liao Z."/>
        </authorList>
    </citation>
    <scope>NUCLEOTIDE SEQUENCE [LARGE SCALE GENOMIC DNA]</scope>
    <source>
        <strain evidence="1 2">BZ-SZ-XJ18</strain>
    </source>
</reference>